<dbReference type="ExpressionAtlas" id="K7VEL8">
    <property type="expression patterns" value="baseline and differential"/>
</dbReference>
<accession>K7VEL8</accession>
<feature type="region of interest" description="Disordered" evidence="1">
    <location>
        <begin position="129"/>
        <end position="162"/>
    </location>
</feature>
<dbReference type="PaxDb" id="4577-GRMZM2G428740_P01"/>
<protein>
    <recommendedName>
        <fullName evidence="3">HAT C-terminal dimerisation domain-containing protein</fullName>
    </recommendedName>
</protein>
<organism evidence="2">
    <name type="scientific">Zea mays</name>
    <name type="common">Maize</name>
    <dbReference type="NCBI Taxonomy" id="4577"/>
    <lineage>
        <taxon>Eukaryota</taxon>
        <taxon>Viridiplantae</taxon>
        <taxon>Streptophyta</taxon>
        <taxon>Embryophyta</taxon>
        <taxon>Tracheophyta</taxon>
        <taxon>Spermatophyta</taxon>
        <taxon>Magnoliopsida</taxon>
        <taxon>Liliopsida</taxon>
        <taxon>Poales</taxon>
        <taxon>Poaceae</taxon>
        <taxon>PACMAD clade</taxon>
        <taxon>Panicoideae</taxon>
        <taxon>Andropogonodae</taxon>
        <taxon>Andropogoneae</taxon>
        <taxon>Tripsacinae</taxon>
        <taxon>Zea</taxon>
    </lineage>
</organism>
<feature type="compositionally biased region" description="Acidic residues" evidence="1">
    <location>
        <begin position="144"/>
        <end position="162"/>
    </location>
</feature>
<proteinExistence type="predicted"/>
<dbReference type="eggNOG" id="ENOG502R4DG">
    <property type="taxonomic scope" value="Eukaryota"/>
</dbReference>
<sequence length="181" mass="20083">METALLPPVFPTSAYNDSSIFNHEEPSGGEIMEHILALQKMAIRIISLTASASGCERNWSCFEGKKDKANNNNKVDPLLATDAASAQGWIVEGRDEESSDVNTVTGLTWQQIVDACGSEEDTKLWKSATLAQPTDIEEEKLPSENEEEEPINEEEIEFESDKDEVITTGYELQEQEVVNDD</sequence>
<dbReference type="AlphaFoldDB" id="K7VEL8"/>
<dbReference type="HOGENOM" id="CLU_1491167_0_0_1"/>
<evidence type="ECO:0000256" key="1">
    <source>
        <dbReference type="SAM" id="MobiDB-lite"/>
    </source>
</evidence>
<dbReference type="EMBL" id="CM000785">
    <property type="protein sequence ID" value="AQL04243.1"/>
    <property type="molecule type" value="Genomic_DNA"/>
</dbReference>
<name>K7VEL8_MAIZE</name>
<evidence type="ECO:0008006" key="3">
    <source>
        <dbReference type="Google" id="ProtNLM"/>
    </source>
</evidence>
<reference evidence="2" key="1">
    <citation type="submission" date="2015-12" db="EMBL/GenBank/DDBJ databases">
        <title>Update maize B73 reference genome by single molecule sequencing technologies.</title>
        <authorList>
            <consortium name="Maize Genome Sequencing Project"/>
            <person name="Ware D."/>
        </authorList>
    </citation>
    <scope>NUCLEOTIDE SEQUENCE</scope>
    <source>
        <tissue evidence="2">Seedling</tissue>
    </source>
</reference>
<gene>
    <name evidence="2" type="ORF">ZEAMMB73_Zm00001d046426</name>
</gene>
<dbReference type="InParanoid" id="K7VEL8"/>
<evidence type="ECO:0000313" key="2">
    <source>
        <dbReference type="EMBL" id="AQL04243.1"/>
    </source>
</evidence>